<dbReference type="Proteomes" id="UP000298656">
    <property type="component" value="Chromosome 2"/>
</dbReference>
<dbReference type="InterPro" id="IPR024973">
    <property type="entry name" value="ESPR"/>
</dbReference>
<gene>
    <name evidence="2" type="ORF">FAZ95_36270</name>
</gene>
<organism evidence="2 3">
    <name type="scientific">Trinickia violacea</name>
    <dbReference type="NCBI Taxonomy" id="2571746"/>
    <lineage>
        <taxon>Bacteria</taxon>
        <taxon>Pseudomonadati</taxon>
        <taxon>Pseudomonadota</taxon>
        <taxon>Betaproteobacteria</taxon>
        <taxon>Burkholderiales</taxon>
        <taxon>Burkholderiaceae</taxon>
        <taxon>Trinickia</taxon>
    </lineage>
</organism>
<dbReference type="OrthoDB" id="5666689at2"/>
<evidence type="ECO:0000313" key="3">
    <source>
        <dbReference type="Proteomes" id="UP000298656"/>
    </source>
</evidence>
<evidence type="ECO:0000313" key="2">
    <source>
        <dbReference type="EMBL" id="QCP54395.1"/>
    </source>
</evidence>
<evidence type="ECO:0000259" key="1">
    <source>
        <dbReference type="Pfam" id="PF13018"/>
    </source>
</evidence>
<dbReference type="Pfam" id="PF13018">
    <property type="entry name" value="ESPR"/>
    <property type="match status" value="1"/>
</dbReference>
<dbReference type="AlphaFoldDB" id="A0A4P8J1Z3"/>
<dbReference type="KEGG" id="tvl:FAZ95_36270"/>
<protein>
    <recommendedName>
        <fullName evidence="1">ESPR domain-containing protein</fullName>
    </recommendedName>
</protein>
<keyword evidence="3" id="KW-1185">Reference proteome</keyword>
<sequence>MNKNTYRLVFSRLRGMLIAVEETAAGHGKGTTSCPLRSEI</sequence>
<dbReference type="RefSeq" id="WP_137337162.1">
    <property type="nucleotide sequence ID" value="NZ_CP040078.1"/>
</dbReference>
<dbReference type="EMBL" id="CP040078">
    <property type="protein sequence ID" value="QCP54395.1"/>
    <property type="molecule type" value="Genomic_DNA"/>
</dbReference>
<accession>A0A4P8J1Z3</accession>
<name>A0A4P8J1Z3_9BURK</name>
<reference evidence="2 3" key="1">
    <citation type="submission" date="2019-05" db="EMBL/GenBank/DDBJ databases">
        <title>Burkholderia sp. DHOD12, isolated from subtropical forest soil.</title>
        <authorList>
            <person name="Gao Z.-H."/>
            <person name="Qiu L.-H."/>
        </authorList>
    </citation>
    <scope>NUCLEOTIDE SEQUENCE [LARGE SCALE GENOMIC DNA]</scope>
    <source>
        <strain evidence="2 3">DHOD12</strain>
    </source>
</reference>
<feature type="domain" description="ESPR" evidence="1">
    <location>
        <begin position="1"/>
        <end position="34"/>
    </location>
</feature>
<proteinExistence type="predicted"/>